<dbReference type="PANTHER" id="PTHR31969">
    <property type="entry name" value="GEM-LIKE PROTEIN 2"/>
    <property type="match status" value="1"/>
</dbReference>
<dbReference type="EMBL" id="CM000847">
    <property type="protein sequence ID" value="KRH16171.1"/>
    <property type="molecule type" value="Genomic_DNA"/>
</dbReference>
<name>A0A0R0GN69_SOYBN</name>
<dbReference type="AlphaFoldDB" id="A0A0R0GN69"/>
<dbReference type="SMART" id="SM00568">
    <property type="entry name" value="GRAM"/>
    <property type="match status" value="1"/>
</dbReference>
<dbReference type="OMA" id="YPFDAIS"/>
<evidence type="ECO:0000313" key="5">
    <source>
        <dbReference type="Proteomes" id="UP000008827"/>
    </source>
</evidence>
<reference evidence="4" key="2">
    <citation type="submission" date="2018-02" db="UniProtKB">
        <authorList>
            <consortium name="EnsemblPlants"/>
        </authorList>
    </citation>
    <scope>IDENTIFICATION</scope>
    <source>
        <strain evidence="4">Williams 82</strain>
    </source>
</reference>
<dbReference type="SMR" id="A0A0R0GN69"/>
<gene>
    <name evidence="3" type="ORF">GLYMA_14G137500</name>
</gene>
<proteinExistence type="inferred from homology"/>
<evidence type="ECO:0000256" key="1">
    <source>
        <dbReference type="ARBA" id="ARBA00009414"/>
    </source>
</evidence>
<dbReference type="Proteomes" id="UP000008827">
    <property type="component" value="Chromosome 14"/>
</dbReference>
<dbReference type="InterPro" id="IPR004182">
    <property type="entry name" value="GRAM"/>
</dbReference>
<reference evidence="3" key="3">
    <citation type="submission" date="2018-07" db="EMBL/GenBank/DDBJ databases">
        <title>WGS assembly of Glycine max.</title>
        <authorList>
            <person name="Schmutz J."/>
            <person name="Cannon S."/>
            <person name="Schlueter J."/>
            <person name="Ma J."/>
            <person name="Mitros T."/>
            <person name="Nelson W."/>
            <person name="Hyten D."/>
            <person name="Song Q."/>
            <person name="Thelen J."/>
            <person name="Cheng J."/>
            <person name="Xu D."/>
            <person name="Hellsten U."/>
            <person name="May G."/>
            <person name="Yu Y."/>
            <person name="Sakurai T."/>
            <person name="Umezawa T."/>
            <person name="Bhattacharyya M."/>
            <person name="Sandhu D."/>
            <person name="Valliyodan B."/>
            <person name="Lindquist E."/>
            <person name="Peto M."/>
            <person name="Grant D."/>
            <person name="Shu S."/>
            <person name="Goodstein D."/>
            <person name="Barry K."/>
            <person name="Futrell-Griggs M."/>
            <person name="Abernathy B."/>
            <person name="Du J."/>
            <person name="Tian Z."/>
            <person name="Zhu L."/>
            <person name="Gill N."/>
            <person name="Joshi T."/>
            <person name="Libault M."/>
            <person name="Sethuraman A."/>
            <person name="Zhang X."/>
            <person name="Shinozaki K."/>
            <person name="Nguyen H."/>
            <person name="Wing R."/>
            <person name="Cregan P."/>
            <person name="Specht J."/>
            <person name="Grimwood J."/>
            <person name="Rokhsar D."/>
            <person name="Stacey G."/>
            <person name="Shoemaker R."/>
            <person name="Jackson S."/>
        </authorList>
    </citation>
    <scope>NUCLEOTIDE SEQUENCE</scope>
    <source>
        <tissue evidence="3">Callus</tissue>
    </source>
</reference>
<accession>A0A0R0GN69</accession>
<sequence length="84" mass="9386">MGPSFVDVVVGRITQGTKVLAERGYEKIFRQTFEIVPEEQLLKTYACYLSTSARPVMGVLYLSTTKLAFCSDNPLSYQVGDQTQ</sequence>
<evidence type="ECO:0000259" key="2">
    <source>
        <dbReference type="SMART" id="SM00568"/>
    </source>
</evidence>
<comment type="similarity">
    <text evidence="1">Belongs to the GEM family.</text>
</comment>
<reference evidence="3 4" key="1">
    <citation type="journal article" date="2010" name="Nature">
        <title>Genome sequence of the palaeopolyploid soybean.</title>
        <authorList>
            <person name="Schmutz J."/>
            <person name="Cannon S.B."/>
            <person name="Schlueter J."/>
            <person name="Ma J."/>
            <person name="Mitros T."/>
            <person name="Nelson W."/>
            <person name="Hyten D.L."/>
            <person name="Song Q."/>
            <person name="Thelen J.J."/>
            <person name="Cheng J."/>
            <person name="Xu D."/>
            <person name="Hellsten U."/>
            <person name="May G.D."/>
            <person name="Yu Y."/>
            <person name="Sakurai T."/>
            <person name="Umezawa T."/>
            <person name="Bhattacharyya M.K."/>
            <person name="Sandhu D."/>
            <person name="Valliyodan B."/>
            <person name="Lindquist E."/>
            <person name="Peto M."/>
            <person name="Grant D."/>
            <person name="Shu S."/>
            <person name="Goodstein D."/>
            <person name="Barry K."/>
            <person name="Futrell-Griggs M."/>
            <person name="Abernathy B."/>
            <person name="Du J."/>
            <person name="Tian Z."/>
            <person name="Zhu L."/>
            <person name="Gill N."/>
            <person name="Joshi T."/>
            <person name="Libault M."/>
            <person name="Sethuraman A."/>
            <person name="Zhang X.-C."/>
            <person name="Shinozaki K."/>
            <person name="Nguyen H.T."/>
            <person name="Wing R.A."/>
            <person name="Cregan P."/>
            <person name="Specht J."/>
            <person name="Grimwood J."/>
            <person name="Rokhsar D."/>
            <person name="Stacey G."/>
            <person name="Shoemaker R.C."/>
            <person name="Jackson S.A."/>
        </authorList>
    </citation>
    <scope>NUCLEOTIDE SEQUENCE</scope>
    <source>
        <strain evidence="4">cv. Williams 82</strain>
        <tissue evidence="3">Callus</tissue>
    </source>
</reference>
<dbReference type="InterPro" id="IPR011993">
    <property type="entry name" value="PH-like_dom_sf"/>
</dbReference>
<dbReference type="Pfam" id="PF02893">
    <property type="entry name" value="GRAM"/>
    <property type="match status" value="1"/>
</dbReference>
<dbReference type="EnsemblPlants" id="KRH16171">
    <property type="protein sequence ID" value="KRH16171"/>
    <property type="gene ID" value="GLYMA_14G137500"/>
</dbReference>
<feature type="domain" description="GRAM" evidence="2">
    <location>
        <begin position="27"/>
        <end position="80"/>
    </location>
</feature>
<dbReference type="InterPro" id="IPR037848">
    <property type="entry name" value="GEM-like"/>
</dbReference>
<evidence type="ECO:0000313" key="3">
    <source>
        <dbReference type="EMBL" id="KRH16171.1"/>
    </source>
</evidence>
<keyword evidence="5" id="KW-1185">Reference proteome</keyword>
<dbReference type="Gramene" id="KRH16171">
    <property type="protein sequence ID" value="KRH16171"/>
    <property type="gene ID" value="GLYMA_14G137500"/>
</dbReference>
<dbReference type="STRING" id="3847.A0A0R0GN69"/>
<dbReference type="PaxDb" id="3847-GLYMA14G18414.1"/>
<dbReference type="Gene3D" id="2.30.29.30">
    <property type="entry name" value="Pleckstrin-homology domain (PH domain)/Phosphotyrosine-binding domain (PTB)"/>
    <property type="match status" value="1"/>
</dbReference>
<dbReference type="InParanoid" id="A0A0R0GN69"/>
<evidence type="ECO:0000313" key="4">
    <source>
        <dbReference type="EnsemblPlants" id="KRH16171"/>
    </source>
</evidence>
<organism evidence="3">
    <name type="scientific">Glycine max</name>
    <name type="common">Soybean</name>
    <name type="synonym">Glycine hispida</name>
    <dbReference type="NCBI Taxonomy" id="3847"/>
    <lineage>
        <taxon>Eukaryota</taxon>
        <taxon>Viridiplantae</taxon>
        <taxon>Streptophyta</taxon>
        <taxon>Embryophyta</taxon>
        <taxon>Tracheophyta</taxon>
        <taxon>Spermatophyta</taxon>
        <taxon>Magnoliopsida</taxon>
        <taxon>eudicotyledons</taxon>
        <taxon>Gunneridae</taxon>
        <taxon>Pentapetalae</taxon>
        <taxon>rosids</taxon>
        <taxon>fabids</taxon>
        <taxon>Fabales</taxon>
        <taxon>Fabaceae</taxon>
        <taxon>Papilionoideae</taxon>
        <taxon>50 kb inversion clade</taxon>
        <taxon>NPAAA clade</taxon>
        <taxon>indigoferoid/millettioid clade</taxon>
        <taxon>Phaseoleae</taxon>
        <taxon>Glycine</taxon>
        <taxon>Glycine subgen. Soja</taxon>
    </lineage>
</organism>
<protein>
    <recommendedName>
        <fullName evidence="2">GRAM domain-containing protein</fullName>
    </recommendedName>
</protein>